<dbReference type="GO" id="GO:0005737">
    <property type="term" value="C:cytoplasm"/>
    <property type="evidence" value="ECO:0007669"/>
    <property type="project" value="InterPro"/>
</dbReference>
<dbReference type="EMBL" id="LWID01000001">
    <property type="protein sequence ID" value="MDG6894243.1"/>
    <property type="molecule type" value="Genomic_DNA"/>
</dbReference>
<dbReference type="InterPro" id="IPR013078">
    <property type="entry name" value="His_Pase_superF_clade-1"/>
</dbReference>
<evidence type="ECO:0000313" key="2">
    <source>
        <dbReference type="Proteomes" id="UP001155500"/>
    </source>
</evidence>
<dbReference type="AlphaFoldDB" id="A0A9X4P828"/>
<dbReference type="SUPFAM" id="SSF53254">
    <property type="entry name" value="Phosphoglycerate mutase-like"/>
    <property type="match status" value="1"/>
</dbReference>
<organism evidence="1 2">
    <name type="scientific">Volucribacter amazonae</name>
    <dbReference type="NCBI Taxonomy" id="256731"/>
    <lineage>
        <taxon>Bacteria</taxon>
        <taxon>Pseudomonadati</taxon>
        <taxon>Pseudomonadota</taxon>
        <taxon>Gammaproteobacteria</taxon>
        <taxon>Pasteurellales</taxon>
        <taxon>Pasteurellaceae</taxon>
        <taxon>Volucribacter</taxon>
    </lineage>
</organism>
<dbReference type="Gene3D" id="3.40.50.1240">
    <property type="entry name" value="Phosphoglycerate mutase-like"/>
    <property type="match status" value="1"/>
</dbReference>
<dbReference type="NCBIfam" id="TIGR00249">
    <property type="entry name" value="sixA"/>
    <property type="match status" value="1"/>
</dbReference>
<gene>
    <name evidence="1" type="ORF">A6A20_01015</name>
</gene>
<protein>
    <recommendedName>
        <fullName evidence="3">Phosphohistidine phosphatase SixA</fullName>
    </recommendedName>
</protein>
<reference evidence="1" key="1">
    <citation type="submission" date="2016-03" db="EMBL/GenBank/DDBJ databases">
        <title>Co-evolution between Pasteurellaceae and their hosts.</title>
        <authorList>
            <person name="Hansen M.J."/>
            <person name="Bojesen A.M."/>
            <person name="Planet P."/>
        </authorList>
    </citation>
    <scope>NUCLEOTIDE SEQUENCE</scope>
    <source>
        <strain evidence="1">146/S8/89</strain>
    </source>
</reference>
<dbReference type="RefSeq" id="WP_279571736.1">
    <property type="nucleotide sequence ID" value="NZ_LWID01000001.1"/>
</dbReference>
<dbReference type="SMART" id="SM00855">
    <property type="entry name" value="PGAM"/>
    <property type="match status" value="1"/>
</dbReference>
<sequence>MKILVMRHGEAEVMAKSDQLRPLTLFGQQQSGEQGEKLFKAGIYPQYVLVSPYLRAQQTFVQVNRKFVDGLKQETWQELTPYGDANLVRDYVALLNQQGVDCLLIISHLPLVGSIVNEFCANQFVSFYPATIAELDWDGQRGKLIRVYQGG</sequence>
<keyword evidence="2" id="KW-1185">Reference proteome</keyword>
<comment type="caution">
    <text evidence="1">The sequence shown here is derived from an EMBL/GenBank/DDBJ whole genome shotgun (WGS) entry which is preliminary data.</text>
</comment>
<dbReference type="InterPro" id="IPR029033">
    <property type="entry name" value="His_PPase_superfam"/>
</dbReference>
<evidence type="ECO:0000313" key="1">
    <source>
        <dbReference type="EMBL" id="MDG6894243.1"/>
    </source>
</evidence>
<dbReference type="CDD" id="cd07067">
    <property type="entry name" value="HP_PGM_like"/>
    <property type="match status" value="1"/>
</dbReference>
<name>A0A9X4P828_9PAST</name>
<dbReference type="GO" id="GO:0101006">
    <property type="term" value="F:protein histidine phosphatase activity"/>
    <property type="evidence" value="ECO:0007669"/>
    <property type="project" value="InterPro"/>
</dbReference>
<dbReference type="Proteomes" id="UP001155500">
    <property type="component" value="Unassembled WGS sequence"/>
</dbReference>
<proteinExistence type="predicted"/>
<accession>A0A9X4P828</accession>
<dbReference type="InterPro" id="IPR004449">
    <property type="entry name" value="SixA"/>
</dbReference>
<evidence type="ECO:0008006" key="3">
    <source>
        <dbReference type="Google" id="ProtNLM"/>
    </source>
</evidence>